<dbReference type="EMBL" id="VSRR010076690">
    <property type="protein sequence ID" value="MPC88111.1"/>
    <property type="molecule type" value="Genomic_DNA"/>
</dbReference>
<organism evidence="1 2">
    <name type="scientific">Portunus trituberculatus</name>
    <name type="common">Swimming crab</name>
    <name type="synonym">Neptunus trituberculatus</name>
    <dbReference type="NCBI Taxonomy" id="210409"/>
    <lineage>
        <taxon>Eukaryota</taxon>
        <taxon>Metazoa</taxon>
        <taxon>Ecdysozoa</taxon>
        <taxon>Arthropoda</taxon>
        <taxon>Crustacea</taxon>
        <taxon>Multicrustacea</taxon>
        <taxon>Malacostraca</taxon>
        <taxon>Eumalacostraca</taxon>
        <taxon>Eucarida</taxon>
        <taxon>Decapoda</taxon>
        <taxon>Pleocyemata</taxon>
        <taxon>Brachyura</taxon>
        <taxon>Eubrachyura</taxon>
        <taxon>Portunoidea</taxon>
        <taxon>Portunidae</taxon>
        <taxon>Portuninae</taxon>
        <taxon>Portunus</taxon>
    </lineage>
</organism>
<dbReference type="AlphaFoldDB" id="A0A5B7IRC4"/>
<dbReference type="Proteomes" id="UP000324222">
    <property type="component" value="Unassembled WGS sequence"/>
</dbReference>
<reference evidence="1 2" key="1">
    <citation type="submission" date="2019-05" db="EMBL/GenBank/DDBJ databases">
        <title>Another draft genome of Portunus trituberculatus and its Hox gene families provides insights of decapod evolution.</title>
        <authorList>
            <person name="Jeong J.-H."/>
            <person name="Song I."/>
            <person name="Kim S."/>
            <person name="Choi T."/>
            <person name="Kim D."/>
            <person name="Ryu S."/>
            <person name="Kim W."/>
        </authorList>
    </citation>
    <scope>NUCLEOTIDE SEQUENCE [LARGE SCALE GENOMIC DNA]</scope>
    <source>
        <tissue evidence="1">Muscle</tissue>
    </source>
</reference>
<protein>
    <submittedName>
        <fullName evidence="1">Uncharacterized protein</fullName>
    </submittedName>
</protein>
<keyword evidence="2" id="KW-1185">Reference proteome</keyword>
<dbReference type="InterPro" id="IPR029006">
    <property type="entry name" value="ADF-H/Gelsolin-like_dom_sf"/>
</dbReference>
<comment type="caution">
    <text evidence="1">The sequence shown here is derived from an EMBL/GenBank/DDBJ whole genome shotgun (WGS) entry which is preliminary data.</text>
</comment>
<sequence length="73" mass="8232">MGEVVKDPAFNTIPKNSTFFLIWRVENLELVALKRDDYGKFHKGDSYLVVNASEYGKPGGMQDTVSVHSKKVE</sequence>
<name>A0A5B7IRC4_PORTR</name>
<dbReference type="SUPFAM" id="SSF55753">
    <property type="entry name" value="Actin depolymerizing proteins"/>
    <property type="match status" value="1"/>
</dbReference>
<dbReference type="Gene3D" id="3.40.20.10">
    <property type="entry name" value="Severin"/>
    <property type="match status" value="1"/>
</dbReference>
<gene>
    <name evidence="1" type="ORF">E2C01_083004</name>
</gene>
<evidence type="ECO:0000313" key="1">
    <source>
        <dbReference type="EMBL" id="MPC88111.1"/>
    </source>
</evidence>
<proteinExistence type="predicted"/>
<accession>A0A5B7IRC4</accession>
<evidence type="ECO:0000313" key="2">
    <source>
        <dbReference type="Proteomes" id="UP000324222"/>
    </source>
</evidence>
<dbReference type="OrthoDB" id="6375767at2759"/>